<name>A0A1S1QQK3_9ACTN</name>
<evidence type="ECO:0000313" key="1">
    <source>
        <dbReference type="EMBL" id="OHV36240.1"/>
    </source>
</evidence>
<dbReference type="OrthoDB" id="3218337at2"/>
<reference evidence="2" key="1">
    <citation type="submission" date="2016-07" db="EMBL/GenBank/DDBJ databases">
        <title>Sequence Frankia sp. strain CcI1.17.</title>
        <authorList>
            <person name="Ghodhbane-Gtari F."/>
            <person name="Swanson E."/>
            <person name="Gueddou A."/>
            <person name="Morris K."/>
            <person name="Hezbri K."/>
            <person name="Ktari A."/>
            <person name="Nouioui I."/>
            <person name="Abebe-Akele F."/>
            <person name="Simpson S."/>
            <person name="Thomas K."/>
            <person name="Gtari M."/>
            <person name="Tisa L.S."/>
            <person name="Hurst S."/>
        </authorList>
    </citation>
    <scope>NUCLEOTIDE SEQUENCE [LARGE SCALE GENOMIC DNA]</scope>
    <source>
        <strain evidence="2">Cc1.17</strain>
    </source>
</reference>
<gene>
    <name evidence="1" type="ORF">CC117_18750</name>
</gene>
<evidence type="ECO:0000313" key="2">
    <source>
        <dbReference type="Proteomes" id="UP000179627"/>
    </source>
</evidence>
<protein>
    <submittedName>
        <fullName evidence="1">Uncharacterized protein</fullName>
    </submittedName>
</protein>
<dbReference type="Proteomes" id="UP000179627">
    <property type="component" value="Unassembled WGS sequence"/>
</dbReference>
<dbReference type="EMBL" id="MBLM01000118">
    <property type="protein sequence ID" value="OHV36240.1"/>
    <property type="molecule type" value="Genomic_DNA"/>
</dbReference>
<organism evidence="1 2">
    <name type="scientific">Parafrankia colletiae</name>
    <dbReference type="NCBI Taxonomy" id="573497"/>
    <lineage>
        <taxon>Bacteria</taxon>
        <taxon>Bacillati</taxon>
        <taxon>Actinomycetota</taxon>
        <taxon>Actinomycetes</taxon>
        <taxon>Frankiales</taxon>
        <taxon>Frankiaceae</taxon>
        <taxon>Parafrankia</taxon>
    </lineage>
</organism>
<comment type="caution">
    <text evidence="1">The sequence shown here is derived from an EMBL/GenBank/DDBJ whole genome shotgun (WGS) entry which is preliminary data.</text>
</comment>
<sequence length="82" mass="8550">MVLHLPYVTARLEMAPPPADTNHRLGPVVIPSAKMTAYYVGLGTLAAVEAIEWPIAAAIAAGSYVAEHTRSAATGRGDGARH</sequence>
<keyword evidence="2" id="KW-1185">Reference proteome</keyword>
<dbReference type="AlphaFoldDB" id="A0A1S1QQK3"/>
<accession>A0A1S1QQK3</accession>
<proteinExistence type="predicted"/>